<sequence>MKTPSSSALIGSALLIAAGLFLAFHRHDPASGTDDSPVPLEQPRPGLHARSPIPGGPGSTVAKASEPALILTDDGLADFANYDRDGDGDPEVDAFLNVYRRVDSSAAKVDLLENVRTFDTSDDPQLNDLLIYQAAKAEDSKVRTAARAALFEHGGAKAHDSLAAYLKSETRAADRQELEKLLDDLQRTPLSLVRSGSKKNGTPPSPP</sequence>
<evidence type="ECO:0000313" key="2">
    <source>
        <dbReference type="EMBL" id="MEK7953911.1"/>
    </source>
</evidence>
<dbReference type="Proteomes" id="UP001371305">
    <property type="component" value="Unassembled WGS sequence"/>
</dbReference>
<dbReference type="EMBL" id="JBBUKT010000014">
    <property type="protein sequence ID" value="MEK7953911.1"/>
    <property type="molecule type" value="Genomic_DNA"/>
</dbReference>
<feature type="region of interest" description="Disordered" evidence="1">
    <location>
        <begin position="188"/>
        <end position="207"/>
    </location>
</feature>
<feature type="compositionally biased region" description="Polar residues" evidence="1">
    <location>
        <begin position="198"/>
        <end position="207"/>
    </location>
</feature>
<comment type="caution">
    <text evidence="2">The sequence shown here is derived from an EMBL/GenBank/DDBJ whole genome shotgun (WGS) entry which is preliminary data.</text>
</comment>
<evidence type="ECO:0000256" key="1">
    <source>
        <dbReference type="SAM" id="MobiDB-lite"/>
    </source>
</evidence>
<gene>
    <name evidence="2" type="ORF">WKV53_25565</name>
</gene>
<accession>A0ABU9B3K8</accession>
<feature type="region of interest" description="Disordered" evidence="1">
    <location>
        <begin position="30"/>
        <end position="62"/>
    </location>
</feature>
<reference evidence="2 3" key="1">
    <citation type="submission" date="2024-04" db="EMBL/GenBank/DDBJ databases">
        <title>Luteolibacter sp. isolated from soil.</title>
        <authorList>
            <person name="An J."/>
        </authorList>
    </citation>
    <scope>NUCLEOTIDE SEQUENCE [LARGE SCALE GENOMIC DNA]</scope>
    <source>
        <strain evidence="2 3">Y139</strain>
    </source>
</reference>
<keyword evidence="3" id="KW-1185">Reference proteome</keyword>
<evidence type="ECO:0008006" key="4">
    <source>
        <dbReference type="Google" id="ProtNLM"/>
    </source>
</evidence>
<proteinExistence type="predicted"/>
<evidence type="ECO:0000313" key="3">
    <source>
        <dbReference type="Proteomes" id="UP001371305"/>
    </source>
</evidence>
<protein>
    <recommendedName>
        <fullName evidence="4">EF-hand domain-containing protein</fullName>
    </recommendedName>
</protein>
<organism evidence="2 3">
    <name type="scientific">Luteolibacter soli</name>
    <dbReference type="NCBI Taxonomy" id="3135280"/>
    <lineage>
        <taxon>Bacteria</taxon>
        <taxon>Pseudomonadati</taxon>
        <taxon>Verrucomicrobiota</taxon>
        <taxon>Verrucomicrobiia</taxon>
        <taxon>Verrucomicrobiales</taxon>
        <taxon>Verrucomicrobiaceae</taxon>
        <taxon>Luteolibacter</taxon>
    </lineage>
</organism>
<name>A0ABU9B3K8_9BACT</name>
<dbReference type="RefSeq" id="WP_341407679.1">
    <property type="nucleotide sequence ID" value="NZ_JBBUKT010000014.1"/>
</dbReference>